<comment type="caution">
    <text evidence="1">The sequence shown here is derived from an EMBL/GenBank/DDBJ whole genome shotgun (WGS) entry which is preliminary data.</text>
</comment>
<name>A0AC61SBU0_9EURY</name>
<evidence type="ECO:0000313" key="1">
    <source>
        <dbReference type="EMBL" id="TKY92017.1"/>
    </source>
</evidence>
<dbReference type="Proteomes" id="UP000315423">
    <property type="component" value="Unassembled WGS sequence"/>
</dbReference>
<accession>A0AC61SBU0</accession>
<protein>
    <submittedName>
        <fullName evidence="1">DUF2117 domain-containing protein</fullName>
    </submittedName>
</protein>
<sequence>MVCIGVVIHGPVVIDSGRAVKLLSLLSGIGRVEAVLAGTMGRAAVIDASLEDIIDISSNHKPSESILKMSSSCDVVLLVNEGKSIDSGLAFGKMVYGKLGDINVPLFQIEYGDAGTAGKPQCTIIPWTFAHHPLLDQLRDLLQATIMHPQPDNRTFFVNGDIIRRRIADVRPGEYVTVNGIVIGKALSFDIEVVSQAGRIIELKGGELKPHGVEKLETVDLTSAIIRSGPIRPGIFLPRVLDHSSTGRAVIINHCAEDTFEIAGNADLAVVIGDDTTAIAGDLLSRLGIPMIGIIDGDRDGLADHTQVPRGSVIIRVSAGNDDVLGLRVQDKVFHGKGWKDIGGTGFDGILSEVMELAGDLVEEVVEY</sequence>
<evidence type="ECO:0000313" key="2">
    <source>
        <dbReference type="Proteomes" id="UP000315423"/>
    </source>
</evidence>
<proteinExistence type="predicted"/>
<reference evidence="1" key="1">
    <citation type="submission" date="2018-09" db="EMBL/GenBank/DDBJ databases">
        <title>A genomic encyclopedia of anaerobic methanotrophic archaea.</title>
        <authorList>
            <person name="Skennerton C.T."/>
            <person name="Chadwick G.L."/>
            <person name="Laso-Perez R."/>
            <person name="Leu A.O."/>
            <person name="Speth D.R."/>
            <person name="Yu H."/>
            <person name="Morgan-Lang C."/>
            <person name="Hatzenpichler R."/>
            <person name="Goudeau D."/>
            <person name="Malmstrom R."/>
            <person name="Woyke T."/>
            <person name="Hallam S."/>
            <person name="Tyson G.W."/>
            <person name="Wegener G."/>
            <person name="Boetius A."/>
            <person name="Orphan V.J."/>
        </authorList>
    </citation>
    <scope>NUCLEOTIDE SEQUENCE</scope>
    <source>
        <strain evidence="1">CONS3730D10UFb2</strain>
    </source>
</reference>
<gene>
    <name evidence="1" type="ORF">C5S46_02835</name>
</gene>
<organism evidence="1 2">
    <name type="scientific">Candidatus Methanomarinus sp</name>
    <dbReference type="NCBI Taxonomy" id="3386244"/>
    <lineage>
        <taxon>Archaea</taxon>
        <taxon>Methanobacteriati</taxon>
        <taxon>Methanobacteriota</taxon>
        <taxon>Stenosarchaea group</taxon>
        <taxon>Methanomicrobia</taxon>
        <taxon>Methanosarcinales</taxon>
        <taxon>ANME-2 cluster</taxon>
        <taxon>Candidatus Methanocomedenaceae</taxon>
        <taxon>Candidatus Methanomarinus</taxon>
    </lineage>
</organism>
<dbReference type="EMBL" id="QYBA01000088">
    <property type="protein sequence ID" value="TKY92017.1"/>
    <property type="molecule type" value="Genomic_DNA"/>
</dbReference>